<dbReference type="PROSITE" id="PS00070">
    <property type="entry name" value="ALDEHYDE_DEHYDR_CYS"/>
    <property type="match status" value="1"/>
</dbReference>
<dbReference type="PANTHER" id="PTHR11699">
    <property type="entry name" value="ALDEHYDE DEHYDROGENASE-RELATED"/>
    <property type="match status" value="1"/>
</dbReference>
<proteinExistence type="inferred from homology"/>
<organism evidence="5 6">
    <name type="scientific">Geochorda subterranea</name>
    <dbReference type="NCBI Taxonomy" id="3109564"/>
    <lineage>
        <taxon>Bacteria</taxon>
        <taxon>Bacillati</taxon>
        <taxon>Bacillota</taxon>
        <taxon>Limnochordia</taxon>
        <taxon>Limnochordales</taxon>
        <taxon>Geochordaceae</taxon>
        <taxon>Geochorda</taxon>
    </lineage>
</organism>
<dbReference type="InterPro" id="IPR015590">
    <property type="entry name" value="Aldehyde_DH_dom"/>
</dbReference>
<dbReference type="Gene3D" id="3.40.605.10">
    <property type="entry name" value="Aldehyde Dehydrogenase, Chain A, domain 1"/>
    <property type="match status" value="1"/>
</dbReference>
<evidence type="ECO:0000256" key="3">
    <source>
        <dbReference type="RuleBase" id="RU003345"/>
    </source>
</evidence>
<dbReference type="CDD" id="cd07114">
    <property type="entry name" value="ALDH_DhaS"/>
    <property type="match status" value="1"/>
</dbReference>
<dbReference type="Pfam" id="PF00171">
    <property type="entry name" value="Aldedh"/>
    <property type="match status" value="1"/>
</dbReference>
<sequence length="510" mass="56150">MAAQSPETASERLRYPLFIGGEWVEPMSGRYMPVENPTSGEVEAEVAEAGEEDVDRAVQAAWRAMRQGPWGEMGGRQRSLLLYRLADALEAQVERLARLESRFNGRPIREMRAQIRIVPQWYRYFAGLADKMEGETIPVDGPYLNYTVRVPLGVVAQITPWNHPLLISTKKLAPALAAGNAVVLKPSEIAPVTLFELADLFHRAGLPPGALNVINGYGPVAGRALAAHPGVRKVDLTGGTETGRAIARLAADNLTRVTFELGGKAPVIVFDDADIPAAVDGAAFAMFIATGQTCVAGARLLVQRSVYPEVLERLVDKVARLRLGDPMDPETDVGPVVSRVQLERVERYVRIGVEEGARLVLGGRRPSGSPALAAGYYYLPTIFADVRPEMRIAQEEIFGPVLCVIPFEDESDAIRIANDIRYGLGASVWTRDVGRAHRVAHAIEAGIVWINDHHRIDPGSPWGGFKWSGYGKENGFEAIREYTETKSIWVNLRPEPFDWYARDGQEKRLN</sequence>
<evidence type="ECO:0000313" key="6">
    <source>
        <dbReference type="Proteomes" id="UP001333102"/>
    </source>
</evidence>
<evidence type="ECO:0000256" key="2">
    <source>
        <dbReference type="PROSITE-ProRule" id="PRU10007"/>
    </source>
</evidence>
<evidence type="ECO:0000313" key="5">
    <source>
        <dbReference type="EMBL" id="WRP15027.1"/>
    </source>
</evidence>
<feature type="domain" description="Aldehyde dehydrogenase" evidence="4">
    <location>
        <begin position="23"/>
        <end position="488"/>
    </location>
</feature>
<comment type="similarity">
    <text evidence="3">Belongs to the aldehyde dehydrogenase family.</text>
</comment>
<dbReference type="InterPro" id="IPR016161">
    <property type="entry name" value="Ald_DH/histidinol_DH"/>
</dbReference>
<dbReference type="InterPro" id="IPR016162">
    <property type="entry name" value="Ald_DH_N"/>
</dbReference>
<dbReference type="InterPro" id="IPR029510">
    <property type="entry name" value="Ald_DH_CS_GLU"/>
</dbReference>
<protein>
    <submittedName>
        <fullName evidence="5">Aldehyde dehydrogenase</fullName>
    </submittedName>
</protein>
<dbReference type="PROSITE" id="PS00687">
    <property type="entry name" value="ALDEHYDE_DEHYDR_GLU"/>
    <property type="match status" value="1"/>
</dbReference>
<evidence type="ECO:0000259" key="4">
    <source>
        <dbReference type="Pfam" id="PF00171"/>
    </source>
</evidence>
<feature type="active site" evidence="2">
    <location>
        <position position="260"/>
    </location>
</feature>
<reference evidence="6" key="1">
    <citation type="submission" date="2023-12" db="EMBL/GenBank/DDBJ databases">
        <title>Novel isolates from deep terrestrial aquifers shed light on the physiology and ecology of the class Limnochordia.</title>
        <authorList>
            <person name="Karnachuk O.V."/>
            <person name="Lukina A.P."/>
            <person name="Avakyan M.R."/>
            <person name="Kadnikov V."/>
            <person name="Begmatov S."/>
            <person name="Beletsky A.V."/>
            <person name="Mardanov A.V."/>
            <person name="Ravin N.V."/>
        </authorList>
    </citation>
    <scope>NUCLEOTIDE SEQUENCE [LARGE SCALE GENOMIC DNA]</scope>
    <source>
        <strain evidence="6">LN</strain>
    </source>
</reference>
<evidence type="ECO:0000256" key="1">
    <source>
        <dbReference type="ARBA" id="ARBA00023002"/>
    </source>
</evidence>
<dbReference type="EMBL" id="CP141614">
    <property type="protein sequence ID" value="WRP15027.1"/>
    <property type="molecule type" value="Genomic_DNA"/>
</dbReference>
<gene>
    <name evidence="5" type="ORF">VLY81_02300</name>
</gene>
<dbReference type="RefSeq" id="WP_324669416.1">
    <property type="nucleotide sequence ID" value="NZ_CP141614.1"/>
</dbReference>
<accession>A0ABZ1BQE9</accession>
<keyword evidence="6" id="KW-1185">Reference proteome</keyword>
<name>A0ABZ1BQE9_9FIRM</name>
<dbReference type="Proteomes" id="UP001333102">
    <property type="component" value="Chromosome"/>
</dbReference>
<dbReference type="Gene3D" id="3.40.309.10">
    <property type="entry name" value="Aldehyde Dehydrogenase, Chain A, domain 2"/>
    <property type="match status" value="1"/>
</dbReference>
<keyword evidence="1 3" id="KW-0560">Oxidoreductase</keyword>
<dbReference type="InterPro" id="IPR016160">
    <property type="entry name" value="Ald_DH_CS_CYS"/>
</dbReference>
<dbReference type="SUPFAM" id="SSF53720">
    <property type="entry name" value="ALDH-like"/>
    <property type="match status" value="1"/>
</dbReference>
<dbReference type="InterPro" id="IPR016163">
    <property type="entry name" value="Ald_DH_C"/>
</dbReference>